<keyword evidence="1" id="KW-0677">Repeat</keyword>
<dbReference type="InterPro" id="IPR011990">
    <property type="entry name" value="TPR-like_helical_dom_sf"/>
</dbReference>
<dbReference type="PROSITE" id="PS51375">
    <property type="entry name" value="PPR"/>
    <property type="match status" value="8"/>
</dbReference>
<evidence type="ECO:0000313" key="5">
    <source>
        <dbReference type="EMBL" id="MQM21424.1"/>
    </source>
</evidence>
<keyword evidence="6" id="KW-1185">Reference proteome</keyword>
<dbReference type="OrthoDB" id="185373at2759"/>
<dbReference type="Pfam" id="PF12854">
    <property type="entry name" value="PPR_1"/>
    <property type="match status" value="1"/>
</dbReference>
<dbReference type="NCBIfam" id="TIGR00756">
    <property type="entry name" value="PPR"/>
    <property type="match status" value="8"/>
</dbReference>
<proteinExistence type="predicted"/>
<feature type="repeat" description="PPR" evidence="2">
    <location>
        <begin position="428"/>
        <end position="462"/>
    </location>
</feature>
<feature type="repeat" description="PPR" evidence="2">
    <location>
        <begin position="182"/>
        <end position="216"/>
    </location>
</feature>
<evidence type="ECO:0000256" key="3">
    <source>
        <dbReference type="SAM" id="MobiDB-lite"/>
    </source>
</evidence>
<sequence length="653" mass="72198">MAFPLSRRALRHGVSDLPILRPLCSSHPPASTSPLPDADAVEAPATSLSRSDAALLDRFHSLITDHHCRNPRPAMATPDLPLDFTIPSLSASFSGVSHPSGLSPSLVHHVVRRCAAPRHGIPFTQTLAFFNWWISSFASTSDDAAAAEEPFDAMVDLAGKLRHFGLAWRLVEAMRLRGVQPSLRTFSAIIRRYARAGLPAEAAHAFQRMDDYGCPPDPVAFSILISVLSKKRRAADAQAFFDALSNRFPPDVVVYTNLIHAWCRARRIDEAERVLREMRDRGIRPNVYTYSVLVDALCRADQINRADEVLIEMIDAGCPPNVATFNSLMRVHVKAGRTQKALEVYNQMKRLSCTPDVITYNFLIEAHCRDGGSSLDAAVKLLHRMVSMGCTPNAYTFNHLFRCVLKLGDVNAAHKLYSKMKEVKCRGSTVTYNLLMQLFGRARSTDMVLRMRREMEEEGVEANVNTYKVLISVFCSMGHWNRGYRLLREMMEEKGMEPTAGICQSVLALLRRAGQLTKHEELVEKDEATWKSNHTRGVICRPAAVSVYQGSIAGKTRGADGAGEKLKRAANAGATAAQNEPSAKRSRRELQAAGCTPIQTPLYQARGGEEGRRMGCNGNGSDKRPTHFGSFPSGRSADAPQFRCPTNHCEEPV</sequence>
<name>A0A843XNR9_COLES</name>
<dbReference type="Gene3D" id="1.25.40.10">
    <property type="entry name" value="Tetratricopeptide repeat domain"/>
    <property type="match status" value="4"/>
</dbReference>
<feature type="repeat" description="PPR" evidence="2">
    <location>
        <begin position="286"/>
        <end position="320"/>
    </location>
</feature>
<dbReference type="SUPFAM" id="SSF48452">
    <property type="entry name" value="TPR-like"/>
    <property type="match status" value="1"/>
</dbReference>
<accession>A0A843XNR9</accession>
<evidence type="ECO:0000256" key="2">
    <source>
        <dbReference type="PROSITE-ProRule" id="PRU00708"/>
    </source>
</evidence>
<evidence type="ECO:0000313" key="6">
    <source>
        <dbReference type="Proteomes" id="UP000652761"/>
    </source>
</evidence>
<dbReference type="AlphaFoldDB" id="A0A843XNR9"/>
<feature type="repeat" description="PPR" evidence="2">
    <location>
        <begin position="463"/>
        <end position="498"/>
    </location>
</feature>
<feature type="repeat" description="PPR" evidence="2">
    <location>
        <begin position="356"/>
        <end position="392"/>
    </location>
</feature>
<feature type="repeat" description="PPR" evidence="2">
    <location>
        <begin position="321"/>
        <end position="355"/>
    </location>
</feature>
<comment type="caution">
    <text evidence="5">The sequence shown here is derived from an EMBL/GenBank/DDBJ whole genome shotgun (WGS) entry which is preliminary data.</text>
</comment>
<reference evidence="5" key="1">
    <citation type="submission" date="2017-07" db="EMBL/GenBank/DDBJ databases">
        <title>Taro Niue Genome Assembly and Annotation.</title>
        <authorList>
            <person name="Atibalentja N."/>
            <person name="Keating K."/>
            <person name="Fields C.J."/>
        </authorList>
    </citation>
    <scope>NUCLEOTIDE SEQUENCE</scope>
    <source>
        <strain evidence="5">Niue_2</strain>
        <tissue evidence="5">Leaf</tissue>
    </source>
</reference>
<dbReference type="PANTHER" id="PTHR46862:SF5">
    <property type="entry name" value="OS02G0170000 PROTEIN"/>
    <property type="match status" value="1"/>
</dbReference>
<feature type="repeat" description="PPR" evidence="2">
    <location>
        <begin position="393"/>
        <end position="427"/>
    </location>
</feature>
<dbReference type="EMBL" id="NMUH01011018">
    <property type="protein sequence ID" value="MQM21424.1"/>
    <property type="molecule type" value="Genomic_DNA"/>
</dbReference>
<dbReference type="Pfam" id="PF17177">
    <property type="entry name" value="PPR_long"/>
    <property type="match status" value="1"/>
</dbReference>
<feature type="region of interest" description="Disordered" evidence="3">
    <location>
        <begin position="570"/>
        <end position="653"/>
    </location>
</feature>
<dbReference type="PANTHER" id="PTHR46862">
    <property type="entry name" value="OS07G0661900 PROTEIN"/>
    <property type="match status" value="1"/>
</dbReference>
<feature type="repeat" description="PPR" evidence="2">
    <location>
        <begin position="251"/>
        <end position="285"/>
    </location>
</feature>
<protein>
    <recommendedName>
        <fullName evidence="4">PROP1-like PPR domain-containing protein</fullName>
    </recommendedName>
</protein>
<dbReference type="InterPro" id="IPR002885">
    <property type="entry name" value="PPR_rpt"/>
</dbReference>
<organism evidence="5 6">
    <name type="scientific">Colocasia esculenta</name>
    <name type="common">Wild taro</name>
    <name type="synonym">Arum esculentum</name>
    <dbReference type="NCBI Taxonomy" id="4460"/>
    <lineage>
        <taxon>Eukaryota</taxon>
        <taxon>Viridiplantae</taxon>
        <taxon>Streptophyta</taxon>
        <taxon>Embryophyta</taxon>
        <taxon>Tracheophyta</taxon>
        <taxon>Spermatophyta</taxon>
        <taxon>Magnoliopsida</taxon>
        <taxon>Liliopsida</taxon>
        <taxon>Araceae</taxon>
        <taxon>Aroideae</taxon>
        <taxon>Colocasieae</taxon>
        <taxon>Colocasia</taxon>
    </lineage>
</organism>
<evidence type="ECO:0000259" key="4">
    <source>
        <dbReference type="Pfam" id="PF17177"/>
    </source>
</evidence>
<dbReference type="Proteomes" id="UP000652761">
    <property type="component" value="Unassembled WGS sequence"/>
</dbReference>
<dbReference type="InterPro" id="IPR033443">
    <property type="entry name" value="PROP1-like_PPR_dom"/>
</dbReference>
<gene>
    <name evidence="5" type="ORF">Taro_054464</name>
</gene>
<feature type="domain" description="PROP1-like PPR" evidence="4">
    <location>
        <begin position="141"/>
        <end position="238"/>
    </location>
</feature>
<dbReference type="Pfam" id="PF13041">
    <property type="entry name" value="PPR_2"/>
    <property type="match status" value="2"/>
</dbReference>
<evidence type="ECO:0000256" key="1">
    <source>
        <dbReference type="ARBA" id="ARBA00022737"/>
    </source>
</evidence>
<dbReference type="Pfam" id="PF13812">
    <property type="entry name" value="PPR_3"/>
    <property type="match status" value="1"/>
</dbReference>